<keyword evidence="4 8" id="KW-1003">Cell membrane</keyword>
<evidence type="ECO:0000256" key="1">
    <source>
        <dbReference type="ARBA" id="ARBA00004651"/>
    </source>
</evidence>
<feature type="transmembrane region" description="Helical" evidence="8">
    <location>
        <begin position="76"/>
        <end position="96"/>
    </location>
</feature>
<feature type="transmembrane region" description="Helical" evidence="8">
    <location>
        <begin position="102"/>
        <end position="121"/>
    </location>
</feature>
<evidence type="ECO:0000256" key="2">
    <source>
        <dbReference type="ARBA" id="ARBA00009142"/>
    </source>
</evidence>
<dbReference type="Proteomes" id="UP000825799">
    <property type="component" value="Chromosome"/>
</dbReference>
<keyword evidence="6 8" id="KW-1133">Transmembrane helix</keyword>
<keyword evidence="7 8" id="KW-0472">Membrane</keyword>
<feature type="transmembrane region" description="Helical" evidence="8">
    <location>
        <begin position="142"/>
        <end position="163"/>
    </location>
</feature>
<evidence type="ECO:0000256" key="7">
    <source>
        <dbReference type="ARBA" id="ARBA00023136"/>
    </source>
</evidence>
<dbReference type="InterPro" id="IPR052017">
    <property type="entry name" value="TSUP"/>
</dbReference>
<feature type="transmembrane region" description="Helical" evidence="8">
    <location>
        <begin position="33"/>
        <end position="55"/>
    </location>
</feature>
<keyword evidence="5 8" id="KW-0812">Transmembrane</keyword>
<dbReference type="PANTHER" id="PTHR30269:SF32">
    <property type="entry name" value="MEMBRANE TRANSPORTER PROTEIN-RELATED"/>
    <property type="match status" value="1"/>
</dbReference>
<dbReference type="InterPro" id="IPR002781">
    <property type="entry name" value="TM_pro_TauE-like"/>
</dbReference>
<reference evidence="9 10" key="1">
    <citation type="submission" date="2021-08" db="EMBL/GenBank/DDBJ databases">
        <title>Devosia salina sp. nov., isolated from the South China Sea sediment.</title>
        <authorList>
            <person name="Zhou Z."/>
        </authorList>
    </citation>
    <scope>NUCLEOTIDE SEQUENCE [LARGE SCALE GENOMIC DNA]</scope>
    <source>
        <strain evidence="9 10">SCS-3</strain>
    </source>
</reference>
<gene>
    <name evidence="9" type="ORF">K1X15_20505</name>
</gene>
<organism evidence="9 10">
    <name type="scientific">Devosia salina</name>
    <dbReference type="NCBI Taxonomy" id="2860336"/>
    <lineage>
        <taxon>Bacteria</taxon>
        <taxon>Pseudomonadati</taxon>
        <taxon>Pseudomonadota</taxon>
        <taxon>Alphaproteobacteria</taxon>
        <taxon>Hyphomicrobiales</taxon>
        <taxon>Devosiaceae</taxon>
        <taxon>Devosia</taxon>
    </lineage>
</organism>
<feature type="transmembrane region" description="Helical" evidence="8">
    <location>
        <begin position="199"/>
        <end position="222"/>
    </location>
</feature>
<sequence length="248" mass="26014">MEFEIGRAVIMLLALGAGAVVKGATGMGLPLVALPVLTTFFGLQHAVGLMVIPLICTNAWQVWRFRAAARDHRMGFLPLFLAGGAVGIGLGTWALTSLPERALVLTLGIILLCYCALRLIAPHFVVGPELARKAGPLAGMGGGMLQGATGISAPIGVTFIHAMSLERDVHVFAVSAMFLLYASVQLPALAIAGVMQPQWLLDGVLALVPILLFMPVGQAIAGRLSRKAFDRTILIFLGAIGVKMVLGL</sequence>
<evidence type="ECO:0000256" key="6">
    <source>
        <dbReference type="ARBA" id="ARBA00022989"/>
    </source>
</evidence>
<dbReference type="Pfam" id="PF01925">
    <property type="entry name" value="TauE"/>
    <property type="match status" value="1"/>
</dbReference>
<evidence type="ECO:0000256" key="8">
    <source>
        <dbReference type="RuleBase" id="RU363041"/>
    </source>
</evidence>
<protein>
    <recommendedName>
        <fullName evidence="8">Probable membrane transporter protein</fullName>
    </recommendedName>
</protein>
<feature type="transmembrane region" description="Helical" evidence="8">
    <location>
        <begin position="169"/>
        <end position="192"/>
    </location>
</feature>
<keyword evidence="10" id="KW-1185">Reference proteome</keyword>
<comment type="similarity">
    <text evidence="2 8">Belongs to the 4-toluene sulfonate uptake permease (TSUP) (TC 2.A.102) family.</text>
</comment>
<dbReference type="EMBL" id="CP080590">
    <property type="protein sequence ID" value="QYO76916.1"/>
    <property type="molecule type" value="Genomic_DNA"/>
</dbReference>
<dbReference type="PANTHER" id="PTHR30269">
    <property type="entry name" value="TRANSMEMBRANE PROTEIN YFCA"/>
    <property type="match status" value="1"/>
</dbReference>
<evidence type="ECO:0000256" key="5">
    <source>
        <dbReference type="ARBA" id="ARBA00022692"/>
    </source>
</evidence>
<evidence type="ECO:0000313" key="10">
    <source>
        <dbReference type="Proteomes" id="UP000825799"/>
    </source>
</evidence>
<dbReference type="RefSeq" id="WP_220305380.1">
    <property type="nucleotide sequence ID" value="NZ_CP080590.1"/>
</dbReference>
<name>A0ABX8WDW7_9HYPH</name>
<comment type="subcellular location">
    <subcellularLocation>
        <location evidence="1 8">Cell membrane</location>
        <topology evidence="1 8">Multi-pass membrane protein</topology>
    </subcellularLocation>
</comment>
<keyword evidence="3" id="KW-0813">Transport</keyword>
<accession>A0ABX8WDW7</accession>
<evidence type="ECO:0000256" key="4">
    <source>
        <dbReference type="ARBA" id="ARBA00022475"/>
    </source>
</evidence>
<proteinExistence type="inferred from homology"/>
<evidence type="ECO:0000256" key="3">
    <source>
        <dbReference type="ARBA" id="ARBA00022448"/>
    </source>
</evidence>
<evidence type="ECO:0000313" key="9">
    <source>
        <dbReference type="EMBL" id="QYO76916.1"/>
    </source>
</evidence>